<evidence type="ECO:0000256" key="3">
    <source>
        <dbReference type="ARBA" id="ARBA00022475"/>
    </source>
</evidence>
<protein>
    <submittedName>
        <fullName evidence="10">Amino acid/amide ABC transporter membrane protein 1, HAAT family</fullName>
    </submittedName>
</protein>
<dbReference type="GO" id="GO:0005886">
    <property type="term" value="C:plasma membrane"/>
    <property type="evidence" value="ECO:0007669"/>
    <property type="project" value="UniProtKB-SubCell"/>
</dbReference>
<name>A0A285V3E9_9ACTN</name>
<evidence type="ECO:0000313" key="11">
    <source>
        <dbReference type="Proteomes" id="UP000219435"/>
    </source>
</evidence>
<dbReference type="GO" id="GO:0022857">
    <property type="term" value="F:transmembrane transporter activity"/>
    <property type="evidence" value="ECO:0007669"/>
    <property type="project" value="InterPro"/>
</dbReference>
<feature type="transmembrane region" description="Helical" evidence="9">
    <location>
        <begin position="264"/>
        <end position="282"/>
    </location>
</feature>
<dbReference type="CDD" id="cd06582">
    <property type="entry name" value="TM_PBP1_LivH_like"/>
    <property type="match status" value="1"/>
</dbReference>
<feature type="transmembrane region" description="Helical" evidence="9">
    <location>
        <begin position="6"/>
        <end position="27"/>
    </location>
</feature>
<dbReference type="InterPro" id="IPR052157">
    <property type="entry name" value="BCAA_transport_permease"/>
</dbReference>
<gene>
    <name evidence="10" type="ORF">SAMN05660748_1282</name>
</gene>
<dbReference type="InterPro" id="IPR001851">
    <property type="entry name" value="ABC_transp_permease"/>
</dbReference>
<keyword evidence="3" id="KW-1003">Cell membrane</keyword>
<evidence type="ECO:0000256" key="6">
    <source>
        <dbReference type="ARBA" id="ARBA00022989"/>
    </source>
</evidence>
<keyword evidence="2" id="KW-0813">Transport</keyword>
<dbReference type="Proteomes" id="UP000219435">
    <property type="component" value="Unassembled WGS sequence"/>
</dbReference>
<proteinExistence type="inferred from homology"/>
<accession>A0A285V3E9</accession>
<evidence type="ECO:0000256" key="2">
    <source>
        <dbReference type="ARBA" id="ARBA00022448"/>
    </source>
</evidence>
<organism evidence="10 11">
    <name type="scientific">Blastococcus aggregatus</name>
    <dbReference type="NCBI Taxonomy" id="38502"/>
    <lineage>
        <taxon>Bacteria</taxon>
        <taxon>Bacillati</taxon>
        <taxon>Actinomycetota</taxon>
        <taxon>Actinomycetes</taxon>
        <taxon>Geodermatophilales</taxon>
        <taxon>Geodermatophilaceae</taxon>
        <taxon>Blastococcus</taxon>
    </lineage>
</organism>
<reference evidence="11" key="1">
    <citation type="submission" date="2017-08" db="EMBL/GenBank/DDBJ databases">
        <authorList>
            <person name="Varghese N."/>
            <person name="Submissions S."/>
        </authorList>
    </citation>
    <scope>NUCLEOTIDE SEQUENCE [LARGE SCALE GENOMIC DNA]</scope>
    <source>
        <strain evidence="11">DSM 4725</strain>
    </source>
</reference>
<keyword evidence="5" id="KW-0029">Amino-acid transport</keyword>
<sequence length="291" mass="30685">MDFSIILDALKLASVYGVLALGFVIVYRTSRVLNLAQPGVVLLAGLMALTFIPRDATPTRFWLTALVLLALGALAGLALYALLLRPMAGQSHISQVLMTLAALFLLQAISEAGWRGESGFIPMPGRQVAWELFGTNVRLLDVAPIVVAAVVVAGLALFYRYSRSGRQMRAVAENPALAARRGINIEKIGAMAWAIAAALGVVAVFLTSTQGSVSLLLVGTTLKGFTVALVGGLDSLSGLVPAALLVAAAEVVTVRFIDQQLGEAVPYVVLLVVLLVKPWGLAGTREELDRV</sequence>
<keyword evidence="11" id="KW-1185">Reference proteome</keyword>
<dbReference type="GO" id="GO:0006865">
    <property type="term" value="P:amino acid transport"/>
    <property type="evidence" value="ECO:0007669"/>
    <property type="project" value="UniProtKB-KW"/>
</dbReference>
<feature type="transmembrane region" description="Helical" evidence="9">
    <location>
        <begin position="96"/>
        <end position="114"/>
    </location>
</feature>
<keyword evidence="6 9" id="KW-1133">Transmembrane helix</keyword>
<feature type="transmembrane region" description="Helical" evidence="9">
    <location>
        <begin position="190"/>
        <end position="218"/>
    </location>
</feature>
<dbReference type="PANTHER" id="PTHR11795">
    <property type="entry name" value="BRANCHED-CHAIN AMINO ACID TRANSPORT SYSTEM PERMEASE PROTEIN LIVH"/>
    <property type="match status" value="1"/>
</dbReference>
<dbReference type="EMBL" id="OBQI01000002">
    <property type="protein sequence ID" value="SOC48580.1"/>
    <property type="molecule type" value="Genomic_DNA"/>
</dbReference>
<feature type="transmembrane region" description="Helical" evidence="9">
    <location>
        <begin position="142"/>
        <end position="159"/>
    </location>
</feature>
<evidence type="ECO:0000256" key="7">
    <source>
        <dbReference type="ARBA" id="ARBA00023136"/>
    </source>
</evidence>
<feature type="transmembrane region" description="Helical" evidence="9">
    <location>
        <begin position="62"/>
        <end position="84"/>
    </location>
</feature>
<evidence type="ECO:0000256" key="4">
    <source>
        <dbReference type="ARBA" id="ARBA00022692"/>
    </source>
</evidence>
<dbReference type="RefSeq" id="WP_176522863.1">
    <property type="nucleotide sequence ID" value="NZ_OBQI01000002.1"/>
</dbReference>
<evidence type="ECO:0000256" key="9">
    <source>
        <dbReference type="SAM" id="Phobius"/>
    </source>
</evidence>
<evidence type="ECO:0000313" key="10">
    <source>
        <dbReference type="EMBL" id="SOC48580.1"/>
    </source>
</evidence>
<feature type="transmembrane region" description="Helical" evidence="9">
    <location>
        <begin position="39"/>
        <end position="56"/>
    </location>
</feature>
<comment type="subcellular location">
    <subcellularLocation>
        <location evidence="1">Cell membrane</location>
        <topology evidence="1">Multi-pass membrane protein</topology>
    </subcellularLocation>
</comment>
<evidence type="ECO:0000256" key="1">
    <source>
        <dbReference type="ARBA" id="ARBA00004651"/>
    </source>
</evidence>
<keyword evidence="7 9" id="KW-0472">Membrane</keyword>
<comment type="similarity">
    <text evidence="8">Belongs to the binding-protein-dependent transport system permease family. LivHM subfamily.</text>
</comment>
<dbReference type="Pfam" id="PF02653">
    <property type="entry name" value="BPD_transp_2"/>
    <property type="match status" value="1"/>
</dbReference>
<keyword evidence="4 9" id="KW-0812">Transmembrane</keyword>
<evidence type="ECO:0000256" key="5">
    <source>
        <dbReference type="ARBA" id="ARBA00022970"/>
    </source>
</evidence>
<evidence type="ECO:0000256" key="8">
    <source>
        <dbReference type="ARBA" id="ARBA00037998"/>
    </source>
</evidence>
<dbReference type="PANTHER" id="PTHR11795:SF451">
    <property type="entry name" value="ABC TRANSPORTER PERMEASE PROTEIN"/>
    <property type="match status" value="1"/>
</dbReference>
<dbReference type="AlphaFoldDB" id="A0A285V3E9"/>